<evidence type="ECO:0000256" key="5">
    <source>
        <dbReference type="SAM" id="Phobius"/>
    </source>
</evidence>
<dbReference type="GO" id="GO:0016020">
    <property type="term" value="C:membrane"/>
    <property type="evidence" value="ECO:0007669"/>
    <property type="project" value="UniProtKB-SubCell"/>
</dbReference>
<dbReference type="RefSeq" id="WP_126294590.1">
    <property type="nucleotide sequence ID" value="NZ_CP155468.1"/>
</dbReference>
<gene>
    <name evidence="6" type="ORF">EKG35_11415</name>
</gene>
<evidence type="ECO:0000313" key="7">
    <source>
        <dbReference type="Proteomes" id="UP000276349"/>
    </source>
</evidence>
<evidence type="ECO:0000256" key="1">
    <source>
        <dbReference type="ARBA" id="ARBA00004141"/>
    </source>
</evidence>
<evidence type="ECO:0000256" key="4">
    <source>
        <dbReference type="ARBA" id="ARBA00023136"/>
    </source>
</evidence>
<proteinExistence type="predicted"/>
<keyword evidence="3 5" id="KW-1133">Transmembrane helix</keyword>
<dbReference type="PANTHER" id="PTHR39157">
    <property type="entry name" value="INTEGRAL MEMBRANE PROTEIN-RELATED"/>
    <property type="match status" value="1"/>
</dbReference>
<accession>A0A3S0I139</accession>
<evidence type="ECO:0000256" key="2">
    <source>
        <dbReference type="ARBA" id="ARBA00022692"/>
    </source>
</evidence>
<sequence>MEKNNYIYMKENPFSRFLLNDSRSAGLWLIIRLYVGFIWLKAGWGKIHNDAWIGENGGAAVTGFVKGALEKSAQSNDVAGWYAMFLENVVLPNGKIFAFIVAYGELLVGLGLILGLLTGIAAFFGSFMNVSFLFAGTLSTNPLLFILATWLVLAWKVAGWYGLDRWVLPKLGTPWSKFDYE</sequence>
<dbReference type="InterPro" id="IPR032808">
    <property type="entry name" value="DoxX"/>
</dbReference>
<reference evidence="6 7" key="1">
    <citation type="submission" date="2018-12" db="EMBL/GenBank/DDBJ databases">
        <authorList>
            <person name="Yu L."/>
        </authorList>
    </citation>
    <scope>NUCLEOTIDE SEQUENCE [LARGE SCALE GENOMIC DNA]</scope>
    <source>
        <strain evidence="6 7">S5H2222</strain>
    </source>
</reference>
<dbReference type="AlphaFoldDB" id="A0A3S0I139"/>
<keyword evidence="4 5" id="KW-0472">Membrane</keyword>
<feature type="transmembrane region" description="Helical" evidence="5">
    <location>
        <begin position="143"/>
        <end position="163"/>
    </location>
</feature>
<evidence type="ECO:0000313" key="6">
    <source>
        <dbReference type="EMBL" id="RTQ92646.1"/>
    </source>
</evidence>
<dbReference type="Pfam" id="PF07681">
    <property type="entry name" value="DoxX"/>
    <property type="match status" value="1"/>
</dbReference>
<keyword evidence="2 5" id="KW-0812">Transmembrane</keyword>
<comment type="subcellular location">
    <subcellularLocation>
        <location evidence="1">Membrane</location>
        <topology evidence="1">Multi-pass membrane protein</topology>
    </subcellularLocation>
</comment>
<dbReference type="OrthoDB" id="26941at2"/>
<evidence type="ECO:0000256" key="3">
    <source>
        <dbReference type="ARBA" id="ARBA00022989"/>
    </source>
</evidence>
<keyword evidence="7" id="KW-1185">Reference proteome</keyword>
<organism evidence="6 7">
    <name type="scientific">Lysinibacillus telephonicus</name>
    <dbReference type="NCBI Taxonomy" id="1714840"/>
    <lineage>
        <taxon>Bacteria</taxon>
        <taxon>Bacillati</taxon>
        <taxon>Bacillota</taxon>
        <taxon>Bacilli</taxon>
        <taxon>Bacillales</taxon>
        <taxon>Bacillaceae</taxon>
        <taxon>Lysinibacillus</taxon>
    </lineage>
</organism>
<comment type="caution">
    <text evidence="6">The sequence shown here is derived from an EMBL/GenBank/DDBJ whole genome shotgun (WGS) entry which is preliminary data.</text>
</comment>
<dbReference type="PANTHER" id="PTHR39157:SF1">
    <property type="entry name" value="DOXX FAMILY PROTEIN"/>
    <property type="match status" value="1"/>
</dbReference>
<dbReference type="EMBL" id="RXNR01000029">
    <property type="protein sequence ID" value="RTQ92646.1"/>
    <property type="molecule type" value="Genomic_DNA"/>
</dbReference>
<dbReference type="Proteomes" id="UP000276349">
    <property type="component" value="Unassembled WGS sequence"/>
</dbReference>
<name>A0A3S0I139_9BACI</name>
<protein>
    <submittedName>
        <fullName evidence="6">DoxX family membrane protein</fullName>
    </submittedName>
</protein>
<feature type="transmembrane region" description="Helical" evidence="5">
    <location>
        <begin position="96"/>
        <end position="123"/>
    </location>
</feature>